<dbReference type="PANTHER" id="PTHR11533:SF174">
    <property type="entry name" value="PUROMYCIN-SENSITIVE AMINOPEPTIDASE-RELATED"/>
    <property type="match status" value="1"/>
</dbReference>
<feature type="repeat" description="TPR" evidence="1">
    <location>
        <begin position="560"/>
        <end position="593"/>
    </location>
</feature>
<feature type="signal peptide" evidence="3">
    <location>
        <begin position="1"/>
        <end position="24"/>
    </location>
</feature>
<feature type="repeat" description="TPR" evidence="1">
    <location>
        <begin position="526"/>
        <end position="559"/>
    </location>
</feature>
<dbReference type="InterPro" id="IPR014782">
    <property type="entry name" value="Peptidase_M1_dom"/>
</dbReference>
<dbReference type="InterPro" id="IPR019734">
    <property type="entry name" value="TPR_rpt"/>
</dbReference>
<keyword evidence="1" id="KW-0802">TPR repeat</keyword>
<reference evidence="5" key="1">
    <citation type="submission" date="2020-10" db="EMBL/GenBank/DDBJ databases">
        <title>Complete genome sequence of Paludibaculum fermentans P105T, a facultatively anaerobic acidobacterium capable of dissimilatory Fe(III) reduction.</title>
        <authorList>
            <person name="Dedysh S.N."/>
            <person name="Beletsky A.V."/>
            <person name="Kulichevskaya I.S."/>
            <person name="Mardanov A.V."/>
            <person name="Ravin N.V."/>
        </authorList>
    </citation>
    <scope>NUCLEOTIDE SEQUENCE [LARGE SCALE GENOMIC DNA]</scope>
    <source>
        <strain evidence="5">P105</strain>
    </source>
</reference>
<protein>
    <submittedName>
        <fullName evidence="5">Peptidase M1</fullName>
    </submittedName>
</protein>
<dbReference type="InterPro" id="IPR042097">
    <property type="entry name" value="Aminopeptidase_N-like_N_sf"/>
</dbReference>
<evidence type="ECO:0000256" key="1">
    <source>
        <dbReference type="PROSITE-ProRule" id="PRU00339"/>
    </source>
</evidence>
<dbReference type="SUPFAM" id="SSF63737">
    <property type="entry name" value="Leukotriene A4 hydrolase N-terminal domain"/>
    <property type="match status" value="1"/>
</dbReference>
<feature type="chain" id="PRO_5032843833" evidence="3">
    <location>
        <begin position="25"/>
        <end position="652"/>
    </location>
</feature>
<dbReference type="Gene3D" id="1.10.390.10">
    <property type="entry name" value="Neutral Protease Domain 2"/>
    <property type="match status" value="1"/>
</dbReference>
<dbReference type="InterPro" id="IPR050344">
    <property type="entry name" value="Peptidase_M1_aminopeptidases"/>
</dbReference>
<dbReference type="GO" id="GO:0042277">
    <property type="term" value="F:peptide binding"/>
    <property type="evidence" value="ECO:0007669"/>
    <property type="project" value="TreeGrafter"/>
</dbReference>
<dbReference type="SMART" id="SM00028">
    <property type="entry name" value="TPR"/>
    <property type="match status" value="3"/>
</dbReference>
<evidence type="ECO:0000256" key="2">
    <source>
        <dbReference type="SAM" id="MobiDB-lite"/>
    </source>
</evidence>
<dbReference type="InterPro" id="IPR027268">
    <property type="entry name" value="Peptidase_M4/M1_CTD_sf"/>
</dbReference>
<dbReference type="KEGG" id="pfer:IRI77_19265"/>
<dbReference type="EMBL" id="CP063849">
    <property type="protein sequence ID" value="QOY84996.1"/>
    <property type="molecule type" value="Genomic_DNA"/>
</dbReference>
<sequence length="652" mass="72388">MKSPALLVNKLTAVLVVLAATASAQPDRRAAIDVDSYKIQATLDPVQQTVSAKALVTFTPQEDRVSTVTFELNNALNLNSVTDGTGQTLQTTRGNQDYSVRVNFPQPLAKGTPATLAFDYSGRLSGTEESPVYGINFAAIKADHAYLMYPARWFPISGYTTDRYQMELTVSAPAGFKVLSSGLELPGQGGTLFKSTQPGFYGSLALVKGTAKRISAEGVTTDIWFEADKQGVAQAIGEETAKQMNFFTGIYGVPPQKNLTLVESGEGAPNGYSAPGILFLSPAGIGKQPSQRLLSNQITRQWFGNLISPVNRNHIWIVNGMARYAEIMYQEHLNGPSALESEIHDLYVDALTVTDAPVRQAARYDDYSPEFFAVTGSKGAATYNMLRWIIGDAAFQKTLKSVMDQYTNKPISTDDFRKVAEAAGGQNLQGFFIQWLESTGAPEFKMDYTIYRTQKGFRVMGKITQDLDTFRMPVELRIETEGNPEDKRVDVVGPTTDFSVDTFGKPRKVTIDPNGRMLRLSPAMRVAVAIRRGEQFVEISEYNEALREYQKALEVMKTSSLAHYRVGEVFFLQGNYQSAVNEFREALNGDNEPKWTEVWSHINMGKIFDVTQQRERAVNEYTLAIRTKDNTQGAQEEAAKYRQNPYTRKDTN</sequence>
<dbReference type="SUPFAM" id="SSF48452">
    <property type="entry name" value="TPR-like"/>
    <property type="match status" value="1"/>
</dbReference>
<dbReference type="InterPro" id="IPR011990">
    <property type="entry name" value="TPR-like_helical_dom_sf"/>
</dbReference>
<evidence type="ECO:0000259" key="4">
    <source>
        <dbReference type="Pfam" id="PF01433"/>
    </source>
</evidence>
<feature type="region of interest" description="Disordered" evidence="2">
    <location>
        <begin position="632"/>
        <end position="652"/>
    </location>
</feature>
<dbReference type="Gene3D" id="1.25.40.10">
    <property type="entry name" value="Tetratricopeptide repeat domain"/>
    <property type="match status" value="1"/>
</dbReference>
<evidence type="ECO:0000256" key="3">
    <source>
        <dbReference type="SAM" id="SignalP"/>
    </source>
</evidence>
<dbReference type="GO" id="GO:0016020">
    <property type="term" value="C:membrane"/>
    <property type="evidence" value="ECO:0007669"/>
    <property type="project" value="TreeGrafter"/>
</dbReference>
<dbReference type="AlphaFoldDB" id="A0A7S7SI27"/>
<dbReference type="GO" id="GO:0005737">
    <property type="term" value="C:cytoplasm"/>
    <property type="evidence" value="ECO:0007669"/>
    <property type="project" value="TreeGrafter"/>
</dbReference>
<evidence type="ECO:0000313" key="5">
    <source>
        <dbReference type="EMBL" id="QOY84996.1"/>
    </source>
</evidence>
<dbReference type="GO" id="GO:0070006">
    <property type="term" value="F:metalloaminopeptidase activity"/>
    <property type="evidence" value="ECO:0007669"/>
    <property type="project" value="TreeGrafter"/>
</dbReference>
<dbReference type="GO" id="GO:0008270">
    <property type="term" value="F:zinc ion binding"/>
    <property type="evidence" value="ECO:0007669"/>
    <property type="project" value="InterPro"/>
</dbReference>
<gene>
    <name evidence="5" type="ORF">IRI77_19265</name>
</gene>
<keyword evidence="6" id="KW-1185">Reference proteome</keyword>
<dbReference type="GO" id="GO:0043171">
    <property type="term" value="P:peptide catabolic process"/>
    <property type="evidence" value="ECO:0007669"/>
    <property type="project" value="TreeGrafter"/>
</dbReference>
<keyword evidence="3" id="KW-0732">Signal</keyword>
<dbReference type="SUPFAM" id="SSF55486">
    <property type="entry name" value="Metalloproteases ('zincins'), catalytic domain"/>
    <property type="match status" value="1"/>
</dbReference>
<dbReference type="Proteomes" id="UP000593892">
    <property type="component" value="Chromosome"/>
</dbReference>
<organism evidence="5 6">
    <name type="scientific">Paludibaculum fermentans</name>
    <dbReference type="NCBI Taxonomy" id="1473598"/>
    <lineage>
        <taxon>Bacteria</taxon>
        <taxon>Pseudomonadati</taxon>
        <taxon>Acidobacteriota</taxon>
        <taxon>Terriglobia</taxon>
        <taxon>Bryobacterales</taxon>
        <taxon>Bryobacteraceae</taxon>
        <taxon>Paludibaculum</taxon>
    </lineage>
</organism>
<accession>A0A7S7SI27</accession>
<name>A0A7S7SI27_PALFE</name>
<evidence type="ECO:0000313" key="6">
    <source>
        <dbReference type="Proteomes" id="UP000593892"/>
    </source>
</evidence>
<feature type="domain" description="Peptidase M1 membrane alanine aminopeptidase" evidence="4">
    <location>
        <begin position="298"/>
        <end position="435"/>
    </location>
</feature>
<dbReference type="PROSITE" id="PS50005">
    <property type="entry name" value="TPR"/>
    <property type="match status" value="2"/>
</dbReference>
<proteinExistence type="predicted"/>
<dbReference type="PANTHER" id="PTHR11533">
    <property type="entry name" value="PROTEASE M1 ZINC METALLOPROTEASE"/>
    <property type="match status" value="1"/>
</dbReference>
<dbReference type="GO" id="GO:0005615">
    <property type="term" value="C:extracellular space"/>
    <property type="evidence" value="ECO:0007669"/>
    <property type="project" value="TreeGrafter"/>
</dbReference>
<dbReference type="Gene3D" id="2.60.40.1730">
    <property type="entry name" value="tricorn interacting facor f3 domain"/>
    <property type="match status" value="1"/>
</dbReference>
<dbReference type="Pfam" id="PF01433">
    <property type="entry name" value="Peptidase_M1"/>
    <property type="match status" value="1"/>
</dbReference>